<name>A0A849C6T5_9NOCA</name>
<evidence type="ECO:0000313" key="3">
    <source>
        <dbReference type="EMBL" id="NNH72055.1"/>
    </source>
</evidence>
<feature type="transmembrane region" description="Helical" evidence="2">
    <location>
        <begin position="101"/>
        <end position="124"/>
    </location>
</feature>
<dbReference type="Pfam" id="PF09534">
    <property type="entry name" value="Trp_oprn_chp"/>
    <property type="match status" value="1"/>
</dbReference>
<dbReference type="NCBIfam" id="TIGR02234">
    <property type="entry name" value="trp_oprn_chp"/>
    <property type="match status" value="1"/>
</dbReference>
<feature type="region of interest" description="Disordered" evidence="1">
    <location>
        <begin position="1"/>
        <end position="33"/>
    </location>
</feature>
<feature type="transmembrane region" description="Helical" evidence="2">
    <location>
        <begin position="60"/>
        <end position="81"/>
    </location>
</feature>
<feature type="region of interest" description="Disordered" evidence="1">
    <location>
        <begin position="230"/>
        <end position="285"/>
    </location>
</feature>
<dbReference type="RefSeq" id="WP_084521044.1">
    <property type="nucleotide sequence ID" value="NZ_JABELX010000007.1"/>
</dbReference>
<gene>
    <name evidence="3" type="ORF">HLB23_19705</name>
</gene>
<keyword evidence="2" id="KW-1133">Transmembrane helix</keyword>
<evidence type="ECO:0000313" key="4">
    <source>
        <dbReference type="Proteomes" id="UP000586827"/>
    </source>
</evidence>
<organism evidence="3 4">
    <name type="scientific">Nocardia uniformis</name>
    <dbReference type="NCBI Taxonomy" id="53432"/>
    <lineage>
        <taxon>Bacteria</taxon>
        <taxon>Bacillati</taxon>
        <taxon>Actinomycetota</taxon>
        <taxon>Actinomycetes</taxon>
        <taxon>Mycobacteriales</taxon>
        <taxon>Nocardiaceae</taxon>
        <taxon>Nocardia</taxon>
    </lineage>
</organism>
<feature type="transmembrane region" description="Helical" evidence="2">
    <location>
        <begin position="179"/>
        <end position="201"/>
    </location>
</feature>
<dbReference type="AlphaFoldDB" id="A0A849C6T5"/>
<evidence type="ECO:0000256" key="1">
    <source>
        <dbReference type="SAM" id="MobiDB-lite"/>
    </source>
</evidence>
<comment type="caution">
    <text evidence="3">The sequence shown here is derived from an EMBL/GenBank/DDBJ whole genome shotgun (WGS) entry which is preliminary data.</text>
</comment>
<dbReference type="InterPro" id="IPR011746">
    <property type="entry name" value="Trp_synth-assoc_CHP"/>
</dbReference>
<keyword evidence="4" id="KW-1185">Reference proteome</keyword>
<feature type="transmembrane region" description="Helical" evidence="2">
    <location>
        <begin position="131"/>
        <end position="151"/>
    </location>
</feature>
<proteinExistence type="predicted"/>
<keyword evidence="2" id="KW-0472">Membrane</keyword>
<evidence type="ECO:0000256" key="2">
    <source>
        <dbReference type="SAM" id="Phobius"/>
    </source>
</evidence>
<sequence length="285" mass="29202">MSRTGASTPDPGASQPDSSGVDETPSGSVDPAIRAEIEAAAAADAQAAQADTVPKRPKPFAAVLLLAVSAGLLWVASRMTWVTIEVSSELGAPRGLDLNGGTWFGALTPLALALVATIAAVFATHGWPRRVVGVVVAVLAAVAAVPEYALLRGQGNTAERAGRLAELRDWEHVVSAQTATLPAVVALVGAVAAFVAGLLLVRMPQGSARMSGKYDNPAVRRAAATAEVAQQRATESGSQPATGEQLSGRVLWDALDAGDDPTVDETNIPAAHNDPEIRNAGDEAR</sequence>
<protein>
    <submittedName>
        <fullName evidence="3">TIGR02234 family membrane protein</fullName>
    </submittedName>
</protein>
<feature type="compositionally biased region" description="Basic and acidic residues" evidence="1">
    <location>
        <begin position="273"/>
        <end position="285"/>
    </location>
</feature>
<accession>A0A849C6T5</accession>
<keyword evidence="2" id="KW-0812">Transmembrane</keyword>
<dbReference type="Proteomes" id="UP000586827">
    <property type="component" value="Unassembled WGS sequence"/>
</dbReference>
<dbReference type="EMBL" id="JABELX010000007">
    <property type="protein sequence ID" value="NNH72055.1"/>
    <property type="molecule type" value="Genomic_DNA"/>
</dbReference>
<feature type="compositionally biased region" description="Polar residues" evidence="1">
    <location>
        <begin position="236"/>
        <end position="245"/>
    </location>
</feature>
<dbReference type="InterPro" id="IPR019051">
    <property type="entry name" value="Trp_biosyn_TM_oprn/chp"/>
</dbReference>
<reference evidence="3 4" key="1">
    <citation type="submission" date="2020-05" db="EMBL/GenBank/DDBJ databases">
        <title>MicrobeNet Type strains.</title>
        <authorList>
            <person name="Nicholson A.C."/>
        </authorList>
    </citation>
    <scope>NUCLEOTIDE SEQUENCE [LARGE SCALE GENOMIC DNA]</scope>
    <source>
        <strain evidence="3 4">JCM 3224</strain>
    </source>
</reference>